<proteinExistence type="predicted"/>
<gene>
    <name evidence="2" type="ORF">ABL78_2473</name>
</gene>
<dbReference type="VEuPathDB" id="TriTrypDB:Lsey_0051_0060"/>
<dbReference type="OrthoDB" id="273590at2759"/>
<feature type="compositionally biased region" description="Pro residues" evidence="1">
    <location>
        <begin position="86"/>
        <end position="96"/>
    </location>
</feature>
<accession>A0A0N1PDE5</accession>
<feature type="region of interest" description="Disordered" evidence="1">
    <location>
        <begin position="215"/>
        <end position="242"/>
    </location>
</feature>
<evidence type="ECO:0000313" key="2">
    <source>
        <dbReference type="EMBL" id="KPI88408.1"/>
    </source>
</evidence>
<name>A0A0N1PDE5_LEPSE</name>
<feature type="compositionally biased region" description="Low complexity" evidence="1">
    <location>
        <begin position="219"/>
        <end position="234"/>
    </location>
</feature>
<dbReference type="EMBL" id="LJSK01000051">
    <property type="protein sequence ID" value="KPI88408.1"/>
    <property type="molecule type" value="Genomic_DNA"/>
</dbReference>
<evidence type="ECO:0000256" key="1">
    <source>
        <dbReference type="SAM" id="MobiDB-lite"/>
    </source>
</evidence>
<reference evidence="2 3" key="1">
    <citation type="journal article" date="2015" name="PLoS Pathog.">
        <title>Leptomonas seymouri: Adaptations to the Dixenous Life Cycle Analyzed by Genome Sequencing, Transcriptome Profiling and Co-infection with Leishmania donovani.</title>
        <authorList>
            <person name="Kraeva N."/>
            <person name="Butenko A."/>
            <person name="Hlavacova J."/>
            <person name="Kostygov A."/>
            <person name="Myskova J."/>
            <person name="Grybchuk D."/>
            <person name="Lestinova T."/>
            <person name="Votypka J."/>
            <person name="Volf P."/>
            <person name="Opperdoes F."/>
            <person name="Flegontov P."/>
            <person name="Lukes J."/>
            <person name="Yurchenko V."/>
        </authorList>
    </citation>
    <scope>NUCLEOTIDE SEQUENCE [LARGE SCALE GENOMIC DNA]</scope>
    <source>
        <strain evidence="2 3">ATCC 30220</strain>
    </source>
</reference>
<feature type="region of interest" description="Disordered" evidence="1">
    <location>
        <begin position="76"/>
        <end position="112"/>
    </location>
</feature>
<dbReference type="Proteomes" id="UP000038009">
    <property type="component" value="Unassembled WGS sequence"/>
</dbReference>
<organism evidence="2 3">
    <name type="scientific">Leptomonas seymouri</name>
    <dbReference type="NCBI Taxonomy" id="5684"/>
    <lineage>
        <taxon>Eukaryota</taxon>
        <taxon>Discoba</taxon>
        <taxon>Euglenozoa</taxon>
        <taxon>Kinetoplastea</taxon>
        <taxon>Metakinetoplastina</taxon>
        <taxon>Trypanosomatida</taxon>
        <taxon>Trypanosomatidae</taxon>
        <taxon>Leishmaniinae</taxon>
        <taxon>Leptomonas</taxon>
    </lineage>
</organism>
<sequence length="395" mass="42691">MFPQGLIDQWLSKPREGRLSVQRDPKATPAILKNIHQLEVYCREHPYEVFCASSLRSPPFSLYALESEEDERARLSRPPGAFAATPLPPTDAPPGTHPNGDTYGGGLGGRNTDKAQVHSMAMAAADHLRDVTARLATYLQSSSIIHCTDTAPSKERSTRSLCERASQVAQLVVHIIAEAAVAAAVRQGVAARVEALEQAAFQRRQSQRRLQLRVHGEDGAAAAAAPETATAPRGAVDDRGSNEKGLGEDYYMAVRPIADYRRDCQGLLSMAVLLPKLCATIGGEGDDKDACVFTLRKRTRGGTGVTHTVAAAELNGRTNHWTQLREHGLQQLFGTSIPPAPPVAVAAELQRVSDVEARRTSALLTPADIWVGMQLQITERDVLFALRKVFASGPT</sequence>
<evidence type="ECO:0000313" key="3">
    <source>
        <dbReference type="Proteomes" id="UP000038009"/>
    </source>
</evidence>
<dbReference type="OMA" id="RHWLGDR"/>
<dbReference type="AlphaFoldDB" id="A0A0N1PDE5"/>
<comment type="caution">
    <text evidence="2">The sequence shown here is derived from an EMBL/GenBank/DDBJ whole genome shotgun (WGS) entry which is preliminary data.</text>
</comment>
<keyword evidence="3" id="KW-1185">Reference proteome</keyword>
<protein>
    <submittedName>
        <fullName evidence="2">Uncharacterized protein</fullName>
    </submittedName>
</protein>